<dbReference type="SUPFAM" id="SSF53067">
    <property type="entry name" value="Actin-like ATPase domain"/>
    <property type="match status" value="1"/>
</dbReference>
<name>A0A919KPB3_9MICO</name>
<accession>A0A919KPB3</accession>
<evidence type="ECO:0000256" key="1">
    <source>
        <dbReference type="SAM" id="MobiDB-lite"/>
    </source>
</evidence>
<evidence type="ECO:0000259" key="2">
    <source>
        <dbReference type="Pfam" id="PF01869"/>
    </source>
</evidence>
<dbReference type="EMBL" id="BNAS01000001">
    <property type="protein sequence ID" value="GHH66633.1"/>
    <property type="molecule type" value="Genomic_DNA"/>
</dbReference>
<dbReference type="AlphaFoldDB" id="A0A919KPB3"/>
<dbReference type="InterPro" id="IPR002731">
    <property type="entry name" value="ATPase_BadF"/>
</dbReference>
<gene>
    <name evidence="3" type="ORF">GCM10017772_06970</name>
</gene>
<keyword evidence="4" id="KW-1185">Reference proteome</keyword>
<dbReference type="InterPro" id="IPR052519">
    <property type="entry name" value="Euk-type_GlcNAc_Kinase"/>
</dbReference>
<dbReference type="Gene3D" id="3.30.420.40">
    <property type="match status" value="2"/>
</dbReference>
<dbReference type="InterPro" id="IPR043129">
    <property type="entry name" value="ATPase_NBD"/>
</dbReference>
<sequence length="330" mass="34040">MDGRSDAPDVIRGLCQDLVRELAVARAGAGAPQIRAAAVGLRGMMAMDRAGRLDPYSLHDVLANGLGAERTAVSTDAVTAHLGALGGRGGAVLVVGTGAVAVAVDEYARWYLADGLGYLVGDQGSGAWIGREGLTAANKARDGRQDGASHVLLRAAERHFGRERHGIDLVSRPDALRLLAEFAREVLAAAEAGDPASVAIRAASARGLADTLRAALGHPGVEARVATTGKLMAKVPELRASVLARVTEARPDIEIVPAAGEPLDGALVLARRLLETPEGVPSNRPFLSVRMGTQGPGVVSLESGTVPRVPRRRKELPDADAATLRAGSGG</sequence>
<feature type="region of interest" description="Disordered" evidence="1">
    <location>
        <begin position="311"/>
        <end position="330"/>
    </location>
</feature>
<reference evidence="3" key="2">
    <citation type="submission" date="2020-09" db="EMBL/GenBank/DDBJ databases">
        <authorList>
            <person name="Sun Q."/>
            <person name="Zhou Y."/>
        </authorList>
    </citation>
    <scope>NUCLEOTIDE SEQUENCE</scope>
    <source>
        <strain evidence="3">CGMCC 4.7398</strain>
    </source>
</reference>
<protein>
    <recommendedName>
        <fullName evidence="2">ATPase BadF/BadG/BcrA/BcrD type domain-containing protein</fullName>
    </recommendedName>
</protein>
<dbReference type="Pfam" id="PF01869">
    <property type="entry name" value="BcrAD_BadFG"/>
    <property type="match status" value="1"/>
</dbReference>
<organism evidence="3 4">
    <name type="scientific">Promicromonospora soli</name>
    <dbReference type="NCBI Taxonomy" id="2035533"/>
    <lineage>
        <taxon>Bacteria</taxon>
        <taxon>Bacillati</taxon>
        <taxon>Actinomycetota</taxon>
        <taxon>Actinomycetes</taxon>
        <taxon>Micrococcales</taxon>
        <taxon>Promicromonosporaceae</taxon>
        <taxon>Promicromonospora</taxon>
    </lineage>
</organism>
<reference evidence="3" key="1">
    <citation type="journal article" date="2014" name="Int. J. Syst. Evol. Microbiol.">
        <title>Complete genome sequence of Corynebacterium casei LMG S-19264T (=DSM 44701T), isolated from a smear-ripened cheese.</title>
        <authorList>
            <consortium name="US DOE Joint Genome Institute (JGI-PGF)"/>
            <person name="Walter F."/>
            <person name="Albersmeier A."/>
            <person name="Kalinowski J."/>
            <person name="Ruckert C."/>
        </authorList>
    </citation>
    <scope>NUCLEOTIDE SEQUENCE</scope>
    <source>
        <strain evidence="3">CGMCC 4.7398</strain>
    </source>
</reference>
<dbReference type="PANTHER" id="PTHR43190">
    <property type="entry name" value="N-ACETYL-D-GLUCOSAMINE KINASE"/>
    <property type="match status" value="1"/>
</dbReference>
<feature type="domain" description="ATPase BadF/BadG/BcrA/BcrD type" evidence="2">
    <location>
        <begin position="23"/>
        <end position="269"/>
    </location>
</feature>
<comment type="caution">
    <text evidence="3">The sequence shown here is derived from an EMBL/GenBank/DDBJ whole genome shotgun (WGS) entry which is preliminary data.</text>
</comment>
<evidence type="ECO:0000313" key="3">
    <source>
        <dbReference type="EMBL" id="GHH66633.1"/>
    </source>
</evidence>
<evidence type="ECO:0000313" key="4">
    <source>
        <dbReference type="Proteomes" id="UP000627369"/>
    </source>
</evidence>
<dbReference type="Proteomes" id="UP000627369">
    <property type="component" value="Unassembled WGS sequence"/>
</dbReference>
<dbReference type="PANTHER" id="PTHR43190:SF3">
    <property type="entry name" value="N-ACETYL-D-GLUCOSAMINE KINASE"/>
    <property type="match status" value="1"/>
</dbReference>
<proteinExistence type="predicted"/>